<feature type="transmembrane region" description="Helical" evidence="1">
    <location>
        <begin position="155"/>
        <end position="178"/>
    </location>
</feature>
<organism evidence="2 3">
    <name type="scientific">Catellatospora chokoriensis</name>
    <dbReference type="NCBI Taxonomy" id="310353"/>
    <lineage>
        <taxon>Bacteria</taxon>
        <taxon>Bacillati</taxon>
        <taxon>Actinomycetota</taxon>
        <taxon>Actinomycetes</taxon>
        <taxon>Micromonosporales</taxon>
        <taxon>Micromonosporaceae</taxon>
        <taxon>Catellatospora</taxon>
    </lineage>
</organism>
<evidence type="ECO:0008006" key="4">
    <source>
        <dbReference type="Google" id="ProtNLM"/>
    </source>
</evidence>
<keyword evidence="1" id="KW-1133">Transmembrane helix</keyword>
<accession>A0A8J3JVV6</accession>
<dbReference type="EMBL" id="BONG01000040">
    <property type="protein sequence ID" value="GIF92057.1"/>
    <property type="molecule type" value="Genomic_DNA"/>
</dbReference>
<reference evidence="2 3" key="1">
    <citation type="submission" date="2021-01" db="EMBL/GenBank/DDBJ databases">
        <title>Whole genome shotgun sequence of Catellatospora chokoriensis NBRC 107358.</title>
        <authorList>
            <person name="Komaki H."/>
            <person name="Tamura T."/>
        </authorList>
    </citation>
    <scope>NUCLEOTIDE SEQUENCE [LARGE SCALE GENOMIC DNA]</scope>
    <source>
        <strain evidence="2 3">NBRC 107358</strain>
    </source>
</reference>
<feature type="transmembrane region" description="Helical" evidence="1">
    <location>
        <begin position="198"/>
        <end position="220"/>
    </location>
</feature>
<sequence>MSLVRAERRRFFKRRLTRWVFPIGLLLLVTIASILFAFHSKPTAEARAKGETAAEAMYQEQVRYYEQYKRECGEKCPEDGWTGPQRSDFRAEDFMPPSFNFKEMYGQLFLVWAAIMAMVAFLLGASFVGAEWASGSMMNLLTWRPKRMKVLGTKLAVMLVSVAALSVLALGVWTGILWAAGELRGTTEGLTPGVWQSFGLTALRGLGMILAFAALGFGLASIGRHTGLALGAALGVVIVGQVGLSILFQMVRVPFWEQYLVPIHIFAWMNKEMKLTDWSSPETVCDNAGNCNPPELLITWQDSGSMALGLIAVVLVLAFWQMRRRDIS</sequence>
<dbReference type="GO" id="GO:0005886">
    <property type="term" value="C:plasma membrane"/>
    <property type="evidence" value="ECO:0007669"/>
    <property type="project" value="UniProtKB-SubCell"/>
</dbReference>
<dbReference type="AlphaFoldDB" id="A0A8J3JVV6"/>
<gene>
    <name evidence="2" type="ORF">Cch02nite_55010</name>
</gene>
<dbReference type="PANTHER" id="PTHR37305:SF1">
    <property type="entry name" value="MEMBRANE PROTEIN"/>
    <property type="match status" value="1"/>
</dbReference>
<keyword evidence="1" id="KW-0812">Transmembrane</keyword>
<evidence type="ECO:0000313" key="3">
    <source>
        <dbReference type="Proteomes" id="UP000619293"/>
    </source>
</evidence>
<feature type="transmembrane region" description="Helical" evidence="1">
    <location>
        <begin position="20"/>
        <end position="38"/>
    </location>
</feature>
<protein>
    <recommendedName>
        <fullName evidence="4">ABC-2 family transporter protein</fullName>
    </recommendedName>
</protein>
<dbReference type="GO" id="GO:0140359">
    <property type="term" value="F:ABC-type transporter activity"/>
    <property type="evidence" value="ECO:0007669"/>
    <property type="project" value="InterPro"/>
</dbReference>
<dbReference type="RefSeq" id="WP_191843950.1">
    <property type="nucleotide sequence ID" value="NZ_BAAALB010000029.1"/>
</dbReference>
<dbReference type="Proteomes" id="UP000619293">
    <property type="component" value="Unassembled WGS sequence"/>
</dbReference>
<keyword evidence="3" id="KW-1185">Reference proteome</keyword>
<name>A0A8J3JVV6_9ACTN</name>
<evidence type="ECO:0000313" key="2">
    <source>
        <dbReference type="EMBL" id="GIF92057.1"/>
    </source>
</evidence>
<keyword evidence="1" id="KW-0472">Membrane</keyword>
<dbReference type="Pfam" id="PF12679">
    <property type="entry name" value="ABC2_membrane_2"/>
    <property type="match status" value="1"/>
</dbReference>
<evidence type="ECO:0000256" key="1">
    <source>
        <dbReference type="SAM" id="Phobius"/>
    </source>
</evidence>
<comment type="caution">
    <text evidence="2">The sequence shown here is derived from an EMBL/GenBank/DDBJ whole genome shotgun (WGS) entry which is preliminary data.</text>
</comment>
<feature type="transmembrane region" description="Helical" evidence="1">
    <location>
        <begin position="227"/>
        <end position="251"/>
    </location>
</feature>
<dbReference type="PANTHER" id="PTHR37305">
    <property type="entry name" value="INTEGRAL MEMBRANE PROTEIN-RELATED"/>
    <property type="match status" value="1"/>
</dbReference>
<feature type="transmembrane region" description="Helical" evidence="1">
    <location>
        <begin position="303"/>
        <end position="320"/>
    </location>
</feature>
<feature type="transmembrane region" description="Helical" evidence="1">
    <location>
        <begin position="109"/>
        <end position="134"/>
    </location>
</feature>
<proteinExistence type="predicted"/>